<dbReference type="FunFam" id="3.40.50.720:FF:000261">
    <property type="entry name" value="NADPH-dependent 1-acyldihydroxyacetone phosphate reductase"/>
    <property type="match status" value="1"/>
</dbReference>
<evidence type="ECO:0000256" key="1">
    <source>
        <dbReference type="ARBA" id="ARBA00006484"/>
    </source>
</evidence>
<dbReference type="Proteomes" id="UP000326396">
    <property type="component" value="Linkage Group LG14"/>
</dbReference>
<dbReference type="CDD" id="cd05374">
    <property type="entry name" value="17beta-HSD-like_SDR_c"/>
    <property type="match status" value="1"/>
</dbReference>
<dbReference type="InterPro" id="IPR020904">
    <property type="entry name" value="Sc_DH/Rdtase_CS"/>
</dbReference>
<dbReference type="InterPro" id="IPR008930">
    <property type="entry name" value="Terpenoid_cyclase/PrenylTrfase"/>
</dbReference>
<keyword evidence="5" id="KW-1185">Reference proteome</keyword>
<dbReference type="InterPro" id="IPR036291">
    <property type="entry name" value="NAD(P)-bd_dom_sf"/>
</dbReference>
<dbReference type="PROSITE" id="PS00061">
    <property type="entry name" value="ADH_SHORT"/>
    <property type="match status" value="1"/>
</dbReference>
<gene>
    <name evidence="4" type="ORF">E3N88_12100</name>
</gene>
<accession>A0A5N6P6A9</accession>
<evidence type="ECO:0000256" key="2">
    <source>
        <dbReference type="ARBA" id="ARBA00023002"/>
    </source>
</evidence>
<evidence type="ECO:0000313" key="4">
    <source>
        <dbReference type="EMBL" id="KAD5960628.1"/>
    </source>
</evidence>
<dbReference type="PRINTS" id="PR00081">
    <property type="entry name" value="GDHRDH"/>
</dbReference>
<dbReference type="PANTHER" id="PTHR44169">
    <property type="entry name" value="NADPH-DEPENDENT 1-ACYLDIHYDROXYACETONE PHOSPHATE REDUCTASE"/>
    <property type="match status" value="1"/>
</dbReference>
<dbReference type="InterPro" id="IPR002347">
    <property type="entry name" value="SDR_fam"/>
</dbReference>
<dbReference type="Pfam" id="PF00106">
    <property type="entry name" value="adh_short"/>
    <property type="match status" value="1"/>
</dbReference>
<evidence type="ECO:0000256" key="3">
    <source>
        <dbReference type="RuleBase" id="RU000363"/>
    </source>
</evidence>
<dbReference type="AlphaFoldDB" id="A0A5N6P6A9"/>
<comment type="similarity">
    <text evidence="1 3">Belongs to the short-chain dehydrogenases/reductases (SDR) family.</text>
</comment>
<dbReference type="PANTHER" id="PTHR44169:SF6">
    <property type="entry name" value="NADPH-DEPENDENT 1-ACYLDIHYDROXYACETONE PHOSPHATE REDUCTASE"/>
    <property type="match status" value="1"/>
</dbReference>
<organism evidence="4 5">
    <name type="scientific">Mikania micrantha</name>
    <name type="common">bitter vine</name>
    <dbReference type="NCBI Taxonomy" id="192012"/>
    <lineage>
        <taxon>Eukaryota</taxon>
        <taxon>Viridiplantae</taxon>
        <taxon>Streptophyta</taxon>
        <taxon>Embryophyta</taxon>
        <taxon>Tracheophyta</taxon>
        <taxon>Spermatophyta</taxon>
        <taxon>Magnoliopsida</taxon>
        <taxon>eudicotyledons</taxon>
        <taxon>Gunneridae</taxon>
        <taxon>Pentapetalae</taxon>
        <taxon>asterids</taxon>
        <taxon>campanulids</taxon>
        <taxon>Asterales</taxon>
        <taxon>Asteraceae</taxon>
        <taxon>Asteroideae</taxon>
        <taxon>Heliantheae alliance</taxon>
        <taxon>Eupatorieae</taxon>
        <taxon>Mikania</taxon>
    </lineage>
</organism>
<protein>
    <submittedName>
        <fullName evidence="4">Uncharacterized protein</fullName>
    </submittedName>
</protein>
<dbReference type="GO" id="GO:0005783">
    <property type="term" value="C:endoplasmic reticulum"/>
    <property type="evidence" value="ECO:0007669"/>
    <property type="project" value="TreeGrafter"/>
</dbReference>
<dbReference type="Gene3D" id="1.50.10.20">
    <property type="match status" value="1"/>
</dbReference>
<dbReference type="SUPFAM" id="SSF48239">
    <property type="entry name" value="Terpenoid cyclases/Protein prenyltransferases"/>
    <property type="match status" value="2"/>
</dbReference>
<reference evidence="4 5" key="1">
    <citation type="submission" date="2019-05" db="EMBL/GenBank/DDBJ databases">
        <title>Mikania micrantha, genome provides insights into the molecular mechanism of rapid growth.</title>
        <authorList>
            <person name="Liu B."/>
        </authorList>
    </citation>
    <scope>NUCLEOTIDE SEQUENCE [LARGE SCALE GENOMIC DNA]</scope>
    <source>
        <strain evidence="4">NLD-2019</strain>
        <tissue evidence="4">Leaf</tissue>
    </source>
</reference>
<dbReference type="Gene3D" id="3.40.50.720">
    <property type="entry name" value="NAD(P)-binding Rossmann-like Domain"/>
    <property type="match status" value="1"/>
</dbReference>
<proteinExistence type="inferred from homology"/>
<keyword evidence="2" id="KW-0560">Oxidoreductase</keyword>
<dbReference type="PRINTS" id="PR00080">
    <property type="entry name" value="SDRFAMILY"/>
</dbReference>
<dbReference type="OrthoDB" id="2102561at2759"/>
<name>A0A5N6P6A9_9ASTR</name>
<comment type="caution">
    <text evidence="4">The sequence shown here is derived from an EMBL/GenBank/DDBJ whole genome shotgun (WGS) entry which is preliminary data.</text>
</comment>
<dbReference type="GO" id="GO:0016491">
    <property type="term" value="F:oxidoreductase activity"/>
    <property type="evidence" value="ECO:0007669"/>
    <property type="project" value="UniProtKB-KW"/>
</dbReference>
<dbReference type="EMBL" id="SZYD01000006">
    <property type="protein sequence ID" value="KAD5960628.1"/>
    <property type="molecule type" value="Genomic_DNA"/>
</dbReference>
<sequence>MQWPLLKLKKKALNTFMQHIHFEDENTRYICIGPINKVSGDHCLLVYVKIRENSSGNIQSWYRHVTRGGWPFSTPDNGWFVSNCTEEALKPVLMLSQMPYELVGEAIDPQYLYDAVDLLLTLQVKDTRRRAATREVVCGGAEAAERRPDGKERLPVVQRDVGVSAANTRWKRVTTGVGNDRRPVVERRTTANFGGEDAMGKKGLGRRREWGWRIGIELKNKLRVVLITGCSSGGIGNALARAFADRDCLVVATARSLSSMADLNGADDVYFLQELDVLSDHSVREVVSNVIDKFGRIDVVVNNAGVQCIGPLAEIPISSVEHAFNTNVYGPMRLIQAVVPHMASRKKGKIINIGSVSVLGPGPWAGVYTASKSALHALTDTLRLELKPLGIDVINVVPGAVKSNIGNSAVYSYSKMPEWKLYKKYEGAIKERAYFSQGPKAVTSEAFANKAVAAILKEDPPSWFSFGQYSTIMAIMYHLPIFIKDFILKRAMKC</sequence>
<evidence type="ECO:0000313" key="5">
    <source>
        <dbReference type="Proteomes" id="UP000326396"/>
    </source>
</evidence>
<dbReference type="SUPFAM" id="SSF51735">
    <property type="entry name" value="NAD(P)-binding Rossmann-fold domains"/>
    <property type="match status" value="1"/>
</dbReference>